<keyword evidence="3" id="KW-1185">Reference proteome</keyword>
<sequence>MGEEGQQLAVWISNGRILQADLGWRQALVSMMHAQEQQSSSSSSSSSTSTPGVMCSAEPQTAAVEAAAVGSSKIKANAAAAEATEAASAAAADVEAAEAVEAAAAAEAAEDSGKGGSISQDSSSSCC</sequence>
<evidence type="ECO:0000313" key="2">
    <source>
        <dbReference type="EMBL" id="SZX71188.1"/>
    </source>
</evidence>
<evidence type="ECO:0000256" key="1">
    <source>
        <dbReference type="SAM" id="MobiDB-lite"/>
    </source>
</evidence>
<accession>A0A383W0G9</accession>
<name>A0A383W0G9_TETOB</name>
<organism evidence="2 3">
    <name type="scientific">Tetradesmus obliquus</name>
    <name type="common">Green alga</name>
    <name type="synonym">Acutodesmus obliquus</name>
    <dbReference type="NCBI Taxonomy" id="3088"/>
    <lineage>
        <taxon>Eukaryota</taxon>
        <taxon>Viridiplantae</taxon>
        <taxon>Chlorophyta</taxon>
        <taxon>core chlorophytes</taxon>
        <taxon>Chlorophyceae</taxon>
        <taxon>CS clade</taxon>
        <taxon>Sphaeropleales</taxon>
        <taxon>Scenedesmaceae</taxon>
        <taxon>Tetradesmus</taxon>
    </lineage>
</organism>
<feature type="region of interest" description="Disordered" evidence="1">
    <location>
        <begin position="103"/>
        <end position="127"/>
    </location>
</feature>
<dbReference type="Proteomes" id="UP000256970">
    <property type="component" value="Unassembled WGS sequence"/>
</dbReference>
<dbReference type="AlphaFoldDB" id="A0A383W0G9"/>
<reference evidence="2 3" key="1">
    <citation type="submission" date="2016-10" db="EMBL/GenBank/DDBJ databases">
        <authorList>
            <person name="Cai Z."/>
        </authorList>
    </citation>
    <scope>NUCLEOTIDE SEQUENCE [LARGE SCALE GENOMIC DNA]</scope>
</reference>
<gene>
    <name evidence="2" type="ORF">BQ4739_LOCUS11325</name>
</gene>
<evidence type="ECO:0000313" key="3">
    <source>
        <dbReference type="Proteomes" id="UP000256970"/>
    </source>
</evidence>
<dbReference type="EMBL" id="FNXT01001035">
    <property type="protein sequence ID" value="SZX71188.1"/>
    <property type="molecule type" value="Genomic_DNA"/>
</dbReference>
<feature type="compositionally biased region" description="Low complexity" evidence="1">
    <location>
        <begin position="117"/>
        <end position="127"/>
    </location>
</feature>
<feature type="region of interest" description="Disordered" evidence="1">
    <location>
        <begin position="32"/>
        <end position="57"/>
    </location>
</feature>
<proteinExistence type="predicted"/>
<protein>
    <submittedName>
        <fullName evidence="2">Uncharacterized protein</fullName>
    </submittedName>
</protein>
<feature type="compositionally biased region" description="Low complexity" evidence="1">
    <location>
        <begin position="39"/>
        <end position="50"/>
    </location>
</feature>